<comment type="similarity">
    <text evidence="1 9">Belongs to the eukaryotic ATPase B chain family.</text>
</comment>
<dbReference type="InterPro" id="IPR008688">
    <property type="entry name" value="ATP_synth_Bsub_B/MI25"/>
</dbReference>
<dbReference type="RefSeq" id="NP_001316113.1">
    <property type="nucleotide sequence ID" value="NM_001329184.1"/>
</dbReference>
<keyword evidence="8 9" id="KW-0472">Membrane</keyword>
<dbReference type="Pfam" id="PF05405">
    <property type="entry name" value="Mt_ATP-synt_B"/>
    <property type="match status" value="1"/>
</dbReference>
<dbReference type="PANTHER" id="PTHR12733:SF3">
    <property type="entry name" value="ATP SYNTHASE F(0) COMPLEX SUBUNIT B1, MITOCHONDRIAL"/>
    <property type="match status" value="1"/>
</dbReference>
<dbReference type="SUPFAM" id="SSF161060">
    <property type="entry name" value="ATP synthase B chain-like"/>
    <property type="match status" value="1"/>
</dbReference>
<evidence type="ECO:0000256" key="4">
    <source>
        <dbReference type="ARBA" id="ARBA00022781"/>
    </source>
</evidence>
<evidence type="ECO:0000256" key="8">
    <source>
        <dbReference type="ARBA" id="ARBA00023136"/>
    </source>
</evidence>
<comment type="subcellular location">
    <subcellularLocation>
        <location evidence="9">Mitochondrion</location>
    </subcellularLocation>
    <subcellularLocation>
        <location evidence="9">Mitochondrion inner membrane</location>
    </subcellularLocation>
</comment>
<protein>
    <recommendedName>
        <fullName evidence="9">ATP synthase subunit b</fullName>
    </recommendedName>
</protein>
<comment type="function">
    <text evidence="9">Subunit b, of the mitochondrial membrane ATP synthase complex (F(1)F(0) ATP synthase or Complex V) that produces ATP from ADP in the presence of a proton gradient across the membrane which is generated by electron transport complexes of the respiratory chain. ATP synthase complex consist of a soluble F(1) head domain - the catalytic core - and a membrane F(1) domain - the membrane proton channel. These two domains are linked by a central stalk rotating inside the F(1) region and a stationary peripheral stalk. During catalysis, ATP synthesis in the catalytic domain of F(1) is coupled via a rotary mechanism of the central stalk subunits to proton translocation. In vivo, can only synthesize ATP although its ATP hydrolase activity can be activated artificially in vitro. Part of the complex F(0) domain. Part of the complex F(0) domain and the peripheric stalk, which acts as a stator to hold the catalytic alpha(3)beta(3) subcomplex and subunit a/ATP6 static relative to the rotary elements.</text>
</comment>
<dbReference type="InterPro" id="IPR013837">
    <property type="entry name" value="ATP_synth_F0_suB"/>
</dbReference>
<keyword evidence="2 9" id="KW-0813">Transport</keyword>
<keyword evidence="7 9" id="KW-0496">Mitochondrion</keyword>
<evidence type="ECO:0000256" key="5">
    <source>
        <dbReference type="ARBA" id="ARBA00022792"/>
    </source>
</evidence>
<evidence type="ECO:0000256" key="9">
    <source>
        <dbReference type="RuleBase" id="RU368017"/>
    </source>
</evidence>
<evidence type="ECO:0000256" key="7">
    <source>
        <dbReference type="ARBA" id="ARBA00023128"/>
    </source>
</evidence>
<accession>Q0PXW9</accession>
<keyword evidence="4 9" id="KW-0375">Hydrogen ion transport</keyword>
<dbReference type="GO" id="GO:0045259">
    <property type="term" value="C:proton-transporting ATP synthase complex"/>
    <property type="evidence" value="ECO:0007669"/>
    <property type="project" value="UniProtKB-KW"/>
</dbReference>
<dbReference type="EMBL" id="DQ673417">
    <property type="protein sequence ID" value="ABG81990.1"/>
    <property type="molecule type" value="mRNA"/>
</dbReference>
<dbReference type="Gene3D" id="1.20.5.2210">
    <property type="match status" value="1"/>
</dbReference>
<evidence type="ECO:0000256" key="2">
    <source>
        <dbReference type="ARBA" id="ARBA00022448"/>
    </source>
</evidence>
<keyword evidence="5 9" id="KW-0999">Mitochondrion inner membrane</keyword>
<reference evidence="10" key="1">
    <citation type="submission" date="2006-06" db="EMBL/GenBank/DDBJ databases">
        <title>Ribosomal proteins of the Asian citrus psyllid, Diaphorina citri.</title>
        <authorList>
            <person name="Hunter W.B."/>
            <person name="Hunnicutt L.E."/>
            <person name="Hall D.G."/>
        </authorList>
    </citation>
    <scope>NUCLEOTIDE SEQUENCE</scope>
    <source>
        <tissue evidence="10">Whole body</tissue>
    </source>
</reference>
<evidence type="ECO:0000256" key="6">
    <source>
        <dbReference type="ARBA" id="ARBA00023065"/>
    </source>
</evidence>
<evidence type="ECO:0000256" key="3">
    <source>
        <dbReference type="ARBA" id="ARBA00022547"/>
    </source>
</evidence>
<dbReference type="PANTHER" id="PTHR12733">
    <property type="entry name" value="MITOCHONDRIAL ATP SYNTHASE B CHAIN"/>
    <property type="match status" value="1"/>
</dbReference>
<dbReference type="AlphaFoldDB" id="Q0PXW9"/>
<evidence type="ECO:0000256" key="1">
    <source>
        <dbReference type="ARBA" id="ARBA00007479"/>
    </source>
</evidence>
<organism evidence="10">
    <name type="scientific">Diaphorina citri</name>
    <name type="common">Asian citrus psyllid</name>
    <dbReference type="NCBI Taxonomy" id="121845"/>
    <lineage>
        <taxon>Eukaryota</taxon>
        <taxon>Metazoa</taxon>
        <taxon>Ecdysozoa</taxon>
        <taxon>Arthropoda</taxon>
        <taxon>Hexapoda</taxon>
        <taxon>Insecta</taxon>
        <taxon>Pterygota</taxon>
        <taxon>Neoptera</taxon>
        <taxon>Paraneoptera</taxon>
        <taxon>Hemiptera</taxon>
        <taxon>Sternorrhyncha</taxon>
        <taxon>Psylloidea</taxon>
        <taxon>Psyllidae</taxon>
        <taxon>Diaphorininae</taxon>
        <taxon>Diaphorina</taxon>
    </lineage>
</organism>
<comment type="subunit">
    <text evidence="9">F-type ATPases have 2 components, CF(1) - the catalytic core - and CF(0) - the membrane proton channel. CF(1) and CF(0) have multiple subunits.</text>
</comment>
<name>Q0PXW9_DIACI</name>
<dbReference type="GO" id="GO:0005743">
    <property type="term" value="C:mitochondrial inner membrane"/>
    <property type="evidence" value="ECO:0007669"/>
    <property type="project" value="UniProtKB-SubCell"/>
</dbReference>
<dbReference type="CTD" id="39143"/>
<sequence length="249" mass="28683">MLSRFVMQHALTKQSPMIVLARGAALLPTSDKHPERDLVNFPRPKRLIDPEPVRHTCIPERWFEFFYPRLGVTGPYTFTFGLITYLLSKEIWVVEHDFGYVMASVIIVGLGHKLFGKQLANYLDKEIAAEEEQDDAARNDKLASLKGAIENELWNQERSKAQAVLYEAKRENIQMQLEAVFRERALFAYQQVKNRLEYQAALESIQRRISQKHMVSWVVSHVLKSITPDQDKQSIKKCISDLKALAARA</sequence>
<proteinExistence type="evidence at transcript level"/>
<dbReference type="GO" id="GO:0046933">
    <property type="term" value="F:proton-transporting ATP synthase activity, rotational mechanism"/>
    <property type="evidence" value="ECO:0007669"/>
    <property type="project" value="TreeGrafter"/>
</dbReference>
<evidence type="ECO:0000313" key="10">
    <source>
        <dbReference type="EMBL" id="ABG81990.1"/>
    </source>
</evidence>
<keyword evidence="6 9" id="KW-0406">Ion transport</keyword>
<dbReference type="GeneID" id="103517018"/>
<dbReference type="OrthoDB" id="67388at2759"/>
<keyword evidence="3 9" id="KW-0138">CF(0)</keyword>